<dbReference type="GO" id="GO:0051782">
    <property type="term" value="P:negative regulation of cell division"/>
    <property type="evidence" value="ECO:0007669"/>
    <property type="project" value="TreeGrafter"/>
</dbReference>
<dbReference type="PANTHER" id="PTHR43384">
    <property type="entry name" value="SEPTUM SITE-DETERMINING PROTEIN MIND HOMOLOG, CHLOROPLASTIC-RELATED"/>
    <property type="match status" value="1"/>
</dbReference>
<gene>
    <name evidence="4" type="ORF">GFC01_10770</name>
</gene>
<dbReference type="EMBL" id="WHYR01000028">
    <property type="protein sequence ID" value="MQL52736.1"/>
    <property type="molecule type" value="Genomic_DNA"/>
</dbReference>
<evidence type="ECO:0000259" key="3">
    <source>
        <dbReference type="Pfam" id="PF01656"/>
    </source>
</evidence>
<proteinExistence type="predicted"/>
<sequence>MTVMGTRDFVDNFLSGWPKGAPPVVNVATDVSSALEVLAEGDGAVVVGFPDGLSFAMEIADLHRDRRIFVALDRDSLADLGLWRRAAGRGIVPVSADRAAAEVAAMLPGTASPKRDPVPIEAIIQAQREMIGRGERTRVIEKLTLACWSTRGGVGKTALAVNLSCMLARWGLNLRKDFRVALVDADADGGNLSYWLGCSKPRVTLPAWLDMPDKASWDTVKEYLLLHKPSGLYYLPRSIRATDEEFVTQELMEKVYKTLYRHCDAVIFDLGTSIRKENNYVPYVLSMVDIVLLVSRSDYPTIQSIKADLEELVNKWGLDLARIRLVLNRRSRGVEYKLKDIAAYVQVPLLTPALPEDPNVDRAANKGEPPVLKYPAGDFARAVSGIARHVVGSELWGEEKRGFWSRFMNVFKKGA</sequence>
<dbReference type="GO" id="GO:0009898">
    <property type="term" value="C:cytoplasmic side of plasma membrane"/>
    <property type="evidence" value="ECO:0007669"/>
    <property type="project" value="TreeGrafter"/>
</dbReference>
<protein>
    <submittedName>
        <fullName evidence="4">P-loop NTPase</fullName>
    </submittedName>
</protein>
<dbReference type="GO" id="GO:0016887">
    <property type="term" value="F:ATP hydrolysis activity"/>
    <property type="evidence" value="ECO:0007669"/>
    <property type="project" value="TreeGrafter"/>
</dbReference>
<evidence type="ECO:0000256" key="2">
    <source>
        <dbReference type="ARBA" id="ARBA00022840"/>
    </source>
</evidence>
<evidence type="ECO:0000313" key="5">
    <source>
        <dbReference type="Proteomes" id="UP000441717"/>
    </source>
</evidence>
<accession>A0A6N7IRL5</accession>
<name>A0A6N7IRL5_9FIRM</name>
<dbReference type="InterPro" id="IPR050625">
    <property type="entry name" value="ParA/MinD_ATPase"/>
</dbReference>
<dbReference type="PANTHER" id="PTHR43384:SF6">
    <property type="entry name" value="SEPTUM SITE-DETERMINING PROTEIN MIND HOMOLOG, CHLOROPLASTIC"/>
    <property type="match status" value="1"/>
</dbReference>
<dbReference type="Gene3D" id="3.40.50.300">
    <property type="entry name" value="P-loop containing nucleotide triphosphate hydrolases"/>
    <property type="match status" value="1"/>
</dbReference>
<dbReference type="AlphaFoldDB" id="A0A6N7IRL5"/>
<keyword evidence="5" id="KW-1185">Reference proteome</keyword>
<dbReference type="GO" id="GO:0005524">
    <property type="term" value="F:ATP binding"/>
    <property type="evidence" value="ECO:0007669"/>
    <property type="project" value="UniProtKB-KW"/>
</dbReference>
<evidence type="ECO:0000256" key="1">
    <source>
        <dbReference type="ARBA" id="ARBA00022741"/>
    </source>
</evidence>
<dbReference type="GO" id="GO:0005829">
    <property type="term" value="C:cytosol"/>
    <property type="evidence" value="ECO:0007669"/>
    <property type="project" value="TreeGrafter"/>
</dbReference>
<dbReference type="Proteomes" id="UP000441717">
    <property type="component" value="Unassembled WGS sequence"/>
</dbReference>
<reference evidence="4 5" key="1">
    <citation type="submission" date="2019-10" db="EMBL/GenBank/DDBJ databases">
        <title>Comparative genomics of sulfur disproportionating microorganisms.</title>
        <authorList>
            <person name="Ward L.M."/>
            <person name="Bertran E."/>
            <person name="Johnston D."/>
        </authorList>
    </citation>
    <scope>NUCLEOTIDE SEQUENCE [LARGE SCALE GENOMIC DNA]</scope>
    <source>
        <strain evidence="4 5">DSM 14055</strain>
    </source>
</reference>
<dbReference type="Pfam" id="PF01656">
    <property type="entry name" value="CbiA"/>
    <property type="match status" value="1"/>
</dbReference>
<organism evidence="4 5">
    <name type="scientific">Desulfofundulus thermobenzoicus</name>
    <dbReference type="NCBI Taxonomy" id="29376"/>
    <lineage>
        <taxon>Bacteria</taxon>
        <taxon>Bacillati</taxon>
        <taxon>Bacillota</taxon>
        <taxon>Clostridia</taxon>
        <taxon>Eubacteriales</taxon>
        <taxon>Peptococcaceae</taxon>
        <taxon>Desulfofundulus</taxon>
    </lineage>
</organism>
<keyword evidence="2" id="KW-0067">ATP-binding</keyword>
<evidence type="ECO:0000313" key="4">
    <source>
        <dbReference type="EMBL" id="MQL52736.1"/>
    </source>
</evidence>
<dbReference type="InterPro" id="IPR027417">
    <property type="entry name" value="P-loop_NTPase"/>
</dbReference>
<dbReference type="OrthoDB" id="9794577at2"/>
<keyword evidence="1" id="KW-0547">Nucleotide-binding</keyword>
<comment type="caution">
    <text evidence="4">The sequence shown here is derived from an EMBL/GenBank/DDBJ whole genome shotgun (WGS) entry which is preliminary data.</text>
</comment>
<dbReference type="SUPFAM" id="SSF52540">
    <property type="entry name" value="P-loop containing nucleoside triphosphate hydrolases"/>
    <property type="match status" value="1"/>
</dbReference>
<feature type="domain" description="CobQ/CobB/MinD/ParA nucleotide binding" evidence="3">
    <location>
        <begin position="148"/>
        <end position="370"/>
    </location>
</feature>
<dbReference type="InterPro" id="IPR002586">
    <property type="entry name" value="CobQ/CobB/MinD/ParA_Nub-bd_dom"/>
</dbReference>